<dbReference type="EC" id="3.6.1.11" evidence="2"/>
<evidence type="ECO:0000256" key="5">
    <source>
        <dbReference type="ARBA" id="ARBA00047607"/>
    </source>
</evidence>
<evidence type="ECO:0000259" key="6">
    <source>
        <dbReference type="Pfam" id="PF02541"/>
    </source>
</evidence>
<name>A0A1H3Q216_9FIRM</name>
<dbReference type="NCBIfam" id="TIGR03706">
    <property type="entry name" value="exo_poly_only"/>
    <property type="match status" value="1"/>
</dbReference>
<comment type="similarity">
    <text evidence="1">Belongs to the GppA/Ppx family.</text>
</comment>
<dbReference type="SUPFAM" id="SSF53067">
    <property type="entry name" value="Actin-like ATPase domain"/>
    <property type="match status" value="2"/>
</dbReference>
<feature type="domain" description="Ppx/GppA phosphatase C-terminal" evidence="7">
    <location>
        <begin position="321"/>
        <end position="477"/>
    </location>
</feature>
<dbReference type="InterPro" id="IPR003607">
    <property type="entry name" value="HD/PDEase_dom"/>
</dbReference>
<gene>
    <name evidence="8" type="ORF">SAMN05192546_10817</name>
</gene>
<dbReference type="Pfam" id="PF21447">
    <property type="entry name" value="Ppx-GppA_III"/>
    <property type="match status" value="1"/>
</dbReference>
<keyword evidence="9" id="KW-1185">Reference proteome</keyword>
<evidence type="ECO:0000259" key="7">
    <source>
        <dbReference type="Pfam" id="PF21447"/>
    </source>
</evidence>
<keyword evidence="4" id="KW-0378">Hydrolase</keyword>
<dbReference type="InterPro" id="IPR050273">
    <property type="entry name" value="GppA/Ppx_hydrolase"/>
</dbReference>
<evidence type="ECO:0000256" key="3">
    <source>
        <dbReference type="ARBA" id="ARBA00020416"/>
    </source>
</evidence>
<dbReference type="GO" id="GO:0006357">
    <property type="term" value="P:regulation of transcription by RNA polymerase II"/>
    <property type="evidence" value="ECO:0007669"/>
    <property type="project" value="TreeGrafter"/>
</dbReference>
<dbReference type="SUPFAM" id="SSF109604">
    <property type="entry name" value="HD-domain/PDEase-like"/>
    <property type="match status" value="1"/>
</dbReference>
<dbReference type="Gene3D" id="1.10.3210.10">
    <property type="entry name" value="Hypothetical protein af1432"/>
    <property type="match status" value="1"/>
</dbReference>
<comment type="catalytic activity">
    <reaction evidence="5">
        <text>[phosphate](n) + H2O = [phosphate](n-1) + phosphate + H(+)</text>
        <dbReference type="Rhea" id="RHEA:21528"/>
        <dbReference type="Rhea" id="RHEA-COMP:9859"/>
        <dbReference type="Rhea" id="RHEA-COMP:14279"/>
        <dbReference type="ChEBI" id="CHEBI:15377"/>
        <dbReference type="ChEBI" id="CHEBI:15378"/>
        <dbReference type="ChEBI" id="CHEBI:16838"/>
        <dbReference type="ChEBI" id="CHEBI:43474"/>
        <dbReference type="EC" id="3.6.1.11"/>
    </reaction>
</comment>
<evidence type="ECO:0000256" key="1">
    <source>
        <dbReference type="ARBA" id="ARBA00007125"/>
    </source>
</evidence>
<dbReference type="PIRSF" id="PIRSF001267">
    <property type="entry name" value="Pyrophosphatase_GppA_Ppx"/>
    <property type="match status" value="1"/>
</dbReference>
<evidence type="ECO:0000256" key="2">
    <source>
        <dbReference type="ARBA" id="ARBA00012451"/>
    </source>
</evidence>
<dbReference type="PANTHER" id="PTHR30005:SF0">
    <property type="entry name" value="RETROGRADE REGULATION PROTEIN 2"/>
    <property type="match status" value="1"/>
</dbReference>
<dbReference type="Proteomes" id="UP000199230">
    <property type="component" value="Unassembled WGS sequence"/>
</dbReference>
<organism evidence="8 9">
    <name type="scientific">Tindallia californiensis</name>
    <dbReference type="NCBI Taxonomy" id="159292"/>
    <lineage>
        <taxon>Bacteria</taxon>
        <taxon>Bacillati</taxon>
        <taxon>Bacillota</taxon>
        <taxon>Clostridia</taxon>
        <taxon>Peptostreptococcales</taxon>
        <taxon>Tindalliaceae</taxon>
        <taxon>Tindallia</taxon>
    </lineage>
</organism>
<dbReference type="OrthoDB" id="9807195at2"/>
<dbReference type="Gene3D" id="3.30.420.40">
    <property type="match status" value="1"/>
</dbReference>
<dbReference type="PANTHER" id="PTHR30005">
    <property type="entry name" value="EXOPOLYPHOSPHATASE"/>
    <property type="match status" value="1"/>
</dbReference>
<dbReference type="AlphaFoldDB" id="A0A1H3Q216"/>
<dbReference type="CDD" id="cd00077">
    <property type="entry name" value="HDc"/>
    <property type="match status" value="1"/>
</dbReference>
<feature type="domain" description="Ppx/GppA phosphatase N-terminal" evidence="6">
    <location>
        <begin position="25"/>
        <end position="305"/>
    </location>
</feature>
<reference evidence="8 9" key="1">
    <citation type="submission" date="2016-10" db="EMBL/GenBank/DDBJ databases">
        <authorList>
            <person name="de Groot N.N."/>
        </authorList>
    </citation>
    <scope>NUCLEOTIDE SEQUENCE [LARGE SCALE GENOMIC DNA]</scope>
    <source>
        <strain evidence="8 9">APO</strain>
    </source>
</reference>
<dbReference type="InterPro" id="IPR043129">
    <property type="entry name" value="ATPase_NBD"/>
</dbReference>
<sequence length="505" mass="57822">MNKKIAVIDLGSNSIRMLLMKVYEDGSYKMLDQVKDMVRLSEGMGEERTLKPLPIKRTMKTLKLFRRLLQVHQTDYVIPVATAAVRSAVNQKMFLEKVEAETGFQFRVITGEEEAYYGYMGVINTLPVERGITIDIGGASTEIGWIEKGQLKESVSLDFGAVTLTEKYIGRENISEEKVQEVEACVEKELEKLEWLTALKHYPVVGLGGTIRTLAKMDKHKIGYPLESLHNYQMTFAEVEDAYGKVTTGTVPEIRKLPGINKDRADIIAAGLAPVHAIMKKLKTDKLVISGHGVREGVFFEQYLKEIQYPKPVLEDVLFHSADNIIKNFGMNEKHCHRVKKLALALFDQTMELHKMGEKERKLLAVAALFHDLGMSIDYYNHHKHGFYLALNVRVNGLRNYERVMVAFLVGSHRESNLKEDWKQFDMLVKEEDMEKVEKLSLFLKIAEKLDRSEYGSVEDLACYVTKEDVQIMVKAEDQPELEVTSAMTYQKEFKKMYHRKLIIV</sequence>
<dbReference type="EMBL" id="FNPV01000008">
    <property type="protein sequence ID" value="SDZ07280.1"/>
    <property type="molecule type" value="Genomic_DNA"/>
</dbReference>
<dbReference type="STRING" id="159292.SAMN05192546_10817"/>
<protein>
    <recommendedName>
        <fullName evidence="3">Exopolyphosphatase</fullName>
        <ecNumber evidence="2">3.6.1.11</ecNumber>
    </recommendedName>
</protein>
<dbReference type="GO" id="GO:0006793">
    <property type="term" value="P:phosphorus metabolic process"/>
    <property type="evidence" value="ECO:0007669"/>
    <property type="project" value="InterPro"/>
</dbReference>
<dbReference type="Pfam" id="PF02541">
    <property type="entry name" value="Ppx-GppA"/>
    <property type="match status" value="1"/>
</dbReference>
<dbReference type="Gene3D" id="3.30.420.150">
    <property type="entry name" value="Exopolyphosphatase. Domain 2"/>
    <property type="match status" value="1"/>
</dbReference>
<accession>A0A1H3Q216</accession>
<dbReference type="GO" id="GO:0004309">
    <property type="term" value="F:exopolyphosphatase activity"/>
    <property type="evidence" value="ECO:0007669"/>
    <property type="project" value="UniProtKB-EC"/>
</dbReference>
<evidence type="ECO:0000313" key="9">
    <source>
        <dbReference type="Proteomes" id="UP000199230"/>
    </source>
</evidence>
<dbReference type="CDD" id="cd24052">
    <property type="entry name" value="ASKHA_NBD_HpPPX-GppA-like"/>
    <property type="match status" value="1"/>
</dbReference>
<proteinExistence type="inferred from homology"/>
<dbReference type="InterPro" id="IPR003695">
    <property type="entry name" value="Ppx_GppA_N"/>
</dbReference>
<evidence type="ECO:0000256" key="4">
    <source>
        <dbReference type="ARBA" id="ARBA00022801"/>
    </source>
</evidence>
<dbReference type="InterPro" id="IPR030673">
    <property type="entry name" value="PyroPPase_GppA_Ppx"/>
</dbReference>
<dbReference type="InterPro" id="IPR048950">
    <property type="entry name" value="Ppx_GppA_C"/>
</dbReference>
<evidence type="ECO:0000313" key="8">
    <source>
        <dbReference type="EMBL" id="SDZ07280.1"/>
    </source>
</evidence>
<dbReference type="InterPro" id="IPR022371">
    <property type="entry name" value="Exopolyphosphatase"/>
</dbReference>
<dbReference type="RefSeq" id="WP_093314475.1">
    <property type="nucleotide sequence ID" value="NZ_FNPV01000008.1"/>
</dbReference>